<evidence type="ECO:0000313" key="1">
    <source>
        <dbReference type="EMBL" id="ODM18947.1"/>
    </source>
</evidence>
<gene>
    <name evidence="1" type="ORF">SI65_05564</name>
</gene>
<protein>
    <recommendedName>
        <fullName evidence="3">Protein kinase domain-containing protein</fullName>
    </recommendedName>
</protein>
<proteinExistence type="predicted"/>
<keyword evidence="2" id="KW-1185">Reference proteome</keyword>
<dbReference type="EMBL" id="JXNT01000005">
    <property type="protein sequence ID" value="ODM18947.1"/>
    <property type="molecule type" value="Genomic_DNA"/>
</dbReference>
<dbReference type="STRING" id="573508.A0A1E3BDD4"/>
<comment type="caution">
    <text evidence="1">The sequence shown here is derived from an EMBL/GenBank/DDBJ whole genome shotgun (WGS) entry which is preliminary data.</text>
</comment>
<dbReference type="VEuPathDB" id="FungiDB:SI65_05564"/>
<evidence type="ECO:0008006" key="3">
    <source>
        <dbReference type="Google" id="ProtNLM"/>
    </source>
</evidence>
<organism evidence="1 2">
    <name type="scientific">Aspergillus cristatus</name>
    <name type="common">Chinese Fuzhuan brick tea-fermentation fungus</name>
    <name type="synonym">Eurotium cristatum</name>
    <dbReference type="NCBI Taxonomy" id="573508"/>
    <lineage>
        <taxon>Eukaryota</taxon>
        <taxon>Fungi</taxon>
        <taxon>Dikarya</taxon>
        <taxon>Ascomycota</taxon>
        <taxon>Pezizomycotina</taxon>
        <taxon>Eurotiomycetes</taxon>
        <taxon>Eurotiomycetidae</taxon>
        <taxon>Eurotiales</taxon>
        <taxon>Aspergillaceae</taxon>
        <taxon>Aspergillus</taxon>
        <taxon>Aspergillus subgen. Aspergillus</taxon>
    </lineage>
</organism>
<dbReference type="AlphaFoldDB" id="A0A1E3BDD4"/>
<dbReference type="Proteomes" id="UP000094569">
    <property type="component" value="Unassembled WGS sequence"/>
</dbReference>
<dbReference type="OrthoDB" id="5134445at2759"/>
<sequence>MGHEEAECPYAVGNIISLQLDASHNQQTVEAKITRVFEPFTLSCVMLVSLEPPVLGLDDQMVLKLFDRRFVVEFREMWGIDSWTPDIEQQFQQFVMDNSGSEFITRLKADDKLVDKEGDSWNNLQDEAWVHYRMQDFYNRETEVYHTMRDIQGKDIPRLFTSVNIPGSPSSRYTDVSGILVQYIDGFELYALGDSTPSQFWQSVCEDAIRIVRLFGNRGILNQDVNVRNFIVQKGPAGIFKPSMIDFATCRFRREYKDEHDWREWKSRQDEEGAVGFVMQRMLKGGYAYHRSAYYRQLDYEFKMDE</sequence>
<accession>A0A1E3BDD4</accession>
<name>A0A1E3BDD4_ASPCR</name>
<evidence type="ECO:0000313" key="2">
    <source>
        <dbReference type="Proteomes" id="UP000094569"/>
    </source>
</evidence>
<reference evidence="1 2" key="1">
    <citation type="journal article" date="2016" name="BMC Genomics">
        <title>Comparative genomic and transcriptomic analyses of the Fuzhuan brick tea-fermentation fungus Aspergillus cristatus.</title>
        <authorList>
            <person name="Ge Y."/>
            <person name="Wang Y."/>
            <person name="Liu Y."/>
            <person name="Tan Y."/>
            <person name="Ren X."/>
            <person name="Zhang X."/>
            <person name="Hyde K.D."/>
            <person name="Liu Y."/>
            <person name="Liu Z."/>
        </authorList>
    </citation>
    <scope>NUCLEOTIDE SEQUENCE [LARGE SCALE GENOMIC DNA]</scope>
    <source>
        <strain evidence="1 2">GZAAS20.1005</strain>
    </source>
</reference>